<sequence length="109" mass="13025">MDLVSKARELGIEISKSDKFIEYKNLYNQVYKDEKNKEMIDDFRKKVVDYQLNYANKGKESEEELKKLENLQNIMMMNQDLGKFLIAETNFSIELKDIYEAIEKELELE</sequence>
<dbReference type="EMBL" id="CP066744">
    <property type="protein sequence ID" value="QQK07592.1"/>
    <property type="molecule type" value="Genomic_DNA"/>
</dbReference>
<evidence type="ECO:0000313" key="2">
    <source>
        <dbReference type="Proteomes" id="UP000595814"/>
    </source>
</evidence>
<accession>A0AC61MQ20</accession>
<keyword evidence="2" id="KW-1185">Reference proteome</keyword>
<name>A0AC61MQ20_9FIRM</name>
<organism evidence="1 2">
    <name type="scientific">Miniphocaeibacter halophilus</name>
    <dbReference type="NCBI Taxonomy" id="2931922"/>
    <lineage>
        <taxon>Bacteria</taxon>
        <taxon>Bacillati</taxon>
        <taxon>Bacillota</taxon>
        <taxon>Tissierellia</taxon>
        <taxon>Tissierellales</taxon>
        <taxon>Peptoniphilaceae</taxon>
        <taxon>Miniphocaeibacter</taxon>
    </lineage>
</organism>
<dbReference type="Proteomes" id="UP000595814">
    <property type="component" value="Chromosome"/>
</dbReference>
<evidence type="ECO:0000313" key="1">
    <source>
        <dbReference type="EMBL" id="QQK07592.1"/>
    </source>
</evidence>
<reference evidence="1 2" key="1">
    <citation type="journal article" date="2022" name="Int. J. Syst. Evol. Microbiol.">
        <title>Miniphocaeibacter halophilus sp. nov., an ammonium-tolerant acetate-producing bacterium isolated from a biogas system.</title>
        <authorList>
            <person name="Schnurer A."/>
            <person name="Singh A."/>
            <person name="Bi S."/>
            <person name="Qiao W."/>
            <person name="Westerholm M."/>
        </authorList>
    </citation>
    <scope>NUCLEOTIDE SEQUENCE [LARGE SCALE GENOMIC DNA]</scope>
    <source>
        <strain evidence="1 2">AMB_01</strain>
    </source>
</reference>
<protein>
    <submittedName>
        <fullName evidence="1">YlbF family regulator</fullName>
    </submittedName>
</protein>
<gene>
    <name evidence="1" type="ORF">JFY71_09895</name>
</gene>
<proteinExistence type="predicted"/>